<name>A0A3T0S218_9ACTN</name>
<dbReference type="EMBL" id="CP025570">
    <property type="protein sequence ID" value="AZZ40341.1"/>
    <property type="molecule type" value="Genomic_DNA"/>
</dbReference>
<dbReference type="KEGG" id="aji:C0Z10_11945"/>
<reference evidence="2" key="1">
    <citation type="submission" date="2017-12" db="EMBL/GenBank/DDBJ databases">
        <title>Whole genome sequencing of Acidipropionibacterium jensenii strains JS279 and JS280.</title>
        <authorList>
            <person name="Deptula P."/>
            <person name="Laine P."/>
            <person name="Smolander O.-P."/>
            <person name="Paulin L."/>
            <person name="Auvinen P."/>
            <person name="Varmanen P."/>
        </authorList>
    </citation>
    <scope>NUCLEOTIDE SEQUENCE [LARGE SCALE GENOMIC DNA]</scope>
    <source>
        <strain evidence="2">JS280</strain>
    </source>
</reference>
<evidence type="ECO:0008006" key="3">
    <source>
        <dbReference type="Google" id="ProtNLM"/>
    </source>
</evidence>
<dbReference type="Proteomes" id="UP000285875">
    <property type="component" value="Chromosome"/>
</dbReference>
<protein>
    <recommendedName>
        <fullName evidence="3">AbiEi antitoxin C-terminal domain-containing protein</fullName>
    </recommendedName>
</protein>
<organism evidence="1 2">
    <name type="scientific">Acidipropionibacterium jensenii</name>
    <dbReference type="NCBI Taxonomy" id="1749"/>
    <lineage>
        <taxon>Bacteria</taxon>
        <taxon>Bacillati</taxon>
        <taxon>Actinomycetota</taxon>
        <taxon>Actinomycetes</taxon>
        <taxon>Propionibacteriales</taxon>
        <taxon>Propionibacteriaceae</taxon>
        <taxon>Acidipropionibacterium</taxon>
    </lineage>
</organism>
<proteinExistence type="predicted"/>
<accession>A0A3T0S218</accession>
<evidence type="ECO:0000313" key="1">
    <source>
        <dbReference type="EMBL" id="AZZ40341.1"/>
    </source>
</evidence>
<gene>
    <name evidence="1" type="ORF">C0Z10_11945</name>
</gene>
<sequence length="310" mass="33459">MVRDLVRGGVSHEVLARGKRDGTWTPVRRGAVVPGDLAEDVRGRHLDLVDATIPMLADDGWALSHVSAAALLGLPLSGRGLDSVWITRAPGRGQSSHRRPQLVTRVCTIEPDEVIEAQGIRLTSMERTVVDVARQFGFVTGVMCADAALAEGGSRSVLADLVARGAGRPGNKVARAVAAFADGAVESAGESLMRAQLELNGCPRPILQYVVLTEDGRFVARCDFGWPEYGLVGEYDGREKYGALVRPGQTVSEVVMAEKAREARIRDQGLEIIRFTADDLRRPSMAAGRLRRAMFRSSGSDTTEQTATPW</sequence>
<evidence type="ECO:0000313" key="2">
    <source>
        <dbReference type="Proteomes" id="UP000285875"/>
    </source>
</evidence>
<dbReference type="AlphaFoldDB" id="A0A3T0S218"/>